<comment type="catalytic activity">
    <reaction evidence="7">
        <text>L-cysteinyl-[prolipoprotein] + a 1,2-diacyl-sn-glycero-3-phospho-(1'-sn-glycerol) = an S-1,2-diacyl-sn-glyceryl-L-cysteinyl-[prolipoprotein] + sn-glycerol 1-phosphate + H(+)</text>
        <dbReference type="Rhea" id="RHEA:56712"/>
        <dbReference type="Rhea" id="RHEA-COMP:14679"/>
        <dbReference type="Rhea" id="RHEA-COMP:14680"/>
        <dbReference type="ChEBI" id="CHEBI:15378"/>
        <dbReference type="ChEBI" id="CHEBI:29950"/>
        <dbReference type="ChEBI" id="CHEBI:57685"/>
        <dbReference type="ChEBI" id="CHEBI:64716"/>
        <dbReference type="ChEBI" id="CHEBI:140658"/>
        <dbReference type="EC" id="2.5.1.145"/>
    </reaction>
</comment>
<dbReference type="AlphaFoldDB" id="A0A2R8BYC9"/>
<comment type="function">
    <text evidence="7">Catalyzes the transfer of the diacylglyceryl group from phosphatidylglycerol to the sulfhydryl group of the N-terminal cysteine of a prolipoprotein, the first step in the formation of mature lipoproteins.</text>
</comment>
<keyword evidence="8" id="KW-0328">Glycosyltransferase</keyword>
<gene>
    <name evidence="8" type="primary">lgt_1</name>
    <name evidence="7" type="synonym">lgt</name>
    <name evidence="8" type="ORF">PAA8504_02921</name>
</gene>
<evidence type="ECO:0000256" key="7">
    <source>
        <dbReference type="HAMAP-Rule" id="MF_01147"/>
    </source>
</evidence>
<comment type="pathway">
    <text evidence="7">Protein modification; lipoprotein biosynthesis (diacylglyceryl transfer).</text>
</comment>
<dbReference type="UniPathway" id="UPA00664"/>
<dbReference type="PANTHER" id="PTHR30589:SF0">
    <property type="entry name" value="PHOSPHATIDYLGLYCEROL--PROLIPOPROTEIN DIACYLGLYCERYL TRANSFERASE"/>
    <property type="match status" value="1"/>
</dbReference>
<sequence length="315" mass="34077">MGRVVRILKVDFPRRGPLCRAMLMAIPFPDIRPEIFSIDIGGFTLALRWYALAYIVGILLGWRLATMAAVRPALWPENRSPFTAKDVEDLMTAIILGILIGGRLGFVLFYQPAYYLANPLEIVAIWQGGMSFHGGMLGVTAGGLIFAIRKNIPLFSMLDLMALGTPPGLLLGRIANFINAELWGRPTDLPWGVIFPGAAAQDCPGVEGLCARHPSQLYEAALEGALLGGLLIVLAFRRGWLKRPGQLTGVFLVGYAIARILVELVRQADAQFVTPGNPMGYVVQIGSAGLSMGQLLSLPMLAIGVGLILRARTRT</sequence>
<reference evidence="8 9" key="1">
    <citation type="submission" date="2018-03" db="EMBL/GenBank/DDBJ databases">
        <authorList>
            <person name="Keele B.F."/>
        </authorList>
    </citation>
    <scope>NUCLEOTIDE SEQUENCE [LARGE SCALE GENOMIC DNA]</scope>
    <source>
        <strain evidence="8 9">CECT 8504</strain>
    </source>
</reference>
<feature type="binding site" evidence="7">
    <location>
        <position position="173"/>
    </location>
    <ligand>
        <name>a 1,2-diacyl-sn-glycero-3-phospho-(1'-sn-glycerol)</name>
        <dbReference type="ChEBI" id="CHEBI:64716"/>
    </ligand>
</feature>
<evidence type="ECO:0000256" key="4">
    <source>
        <dbReference type="ARBA" id="ARBA00022692"/>
    </source>
</evidence>
<dbReference type="PANTHER" id="PTHR30589">
    <property type="entry name" value="PROLIPOPROTEIN DIACYLGLYCERYL TRANSFERASE"/>
    <property type="match status" value="1"/>
</dbReference>
<keyword evidence="8" id="KW-0449">Lipoprotein</keyword>
<name>A0A2R8BYC9_9RHOB</name>
<organism evidence="8 9">
    <name type="scientific">Palleronia abyssalis</name>
    <dbReference type="NCBI Taxonomy" id="1501240"/>
    <lineage>
        <taxon>Bacteria</taxon>
        <taxon>Pseudomonadati</taxon>
        <taxon>Pseudomonadota</taxon>
        <taxon>Alphaproteobacteria</taxon>
        <taxon>Rhodobacterales</taxon>
        <taxon>Roseobacteraceae</taxon>
        <taxon>Palleronia</taxon>
    </lineage>
</organism>
<comment type="subcellular location">
    <subcellularLocation>
        <location evidence="7">Cell membrane</location>
        <topology evidence="7">Multi-pass membrane protein</topology>
    </subcellularLocation>
</comment>
<feature type="transmembrane region" description="Helical" evidence="7">
    <location>
        <begin position="49"/>
        <end position="70"/>
    </location>
</feature>
<accession>A0A2R8BYC9</accession>
<dbReference type="PROSITE" id="PS01311">
    <property type="entry name" value="LGT"/>
    <property type="match status" value="1"/>
</dbReference>
<proteinExistence type="inferred from homology"/>
<feature type="transmembrane region" description="Helical" evidence="7">
    <location>
        <begin position="90"/>
        <end position="110"/>
    </location>
</feature>
<evidence type="ECO:0000313" key="8">
    <source>
        <dbReference type="EMBL" id="SPJ25076.1"/>
    </source>
</evidence>
<keyword evidence="5 7" id="KW-1133">Transmembrane helix</keyword>
<dbReference type="Pfam" id="PF01790">
    <property type="entry name" value="LGT"/>
    <property type="match status" value="1"/>
</dbReference>
<feature type="transmembrane region" description="Helical" evidence="7">
    <location>
        <begin position="285"/>
        <end position="309"/>
    </location>
</feature>
<evidence type="ECO:0000256" key="2">
    <source>
        <dbReference type="ARBA" id="ARBA00022475"/>
    </source>
</evidence>
<keyword evidence="9" id="KW-1185">Reference proteome</keyword>
<keyword evidence="3 7" id="KW-0808">Transferase</keyword>
<keyword evidence="2 7" id="KW-1003">Cell membrane</keyword>
<dbReference type="NCBIfam" id="TIGR00544">
    <property type="entry name" value="lgt"/>
    <property type="match status" value="1"/>
</dbReference>
<protein>
    <recommendedName>
        <fullName evidence="7">Phosphatidylglycerol--prolipoprotein diacylglyceryl transferase</fullName>
        <ecNumber evidence="7">2.5.1.145</ecNumber>
    </recommendedName>
</protein>
<evidence type="ECO:0000256" key="3">
    <source>
        <dbReference type="ARBA" id="ARBA00022679"/>
    </source>
</evidence>
<evidence type="ECO:0000256" key="5">
    <source>
        <dbReference type="ARBA" id="ARBA00022989"/>
    </source>
</evidence>
<dbReference type="Proteomes" id="UP000244912">
    <property type="component" value="Unassembled WGS sequence"/>
</dbReference>
<dbReference type="EC" id="2.5.1.145" evidence="7"/>
<dbReference type="GO" id="GO:0042158">
    <property type="term" value="P:lipoprotein biosynthetic process"/>
    <property type="evidence" value="ECO:0007669"/>
    <property type="project" value="UniProtKB-UniRule"/>
</dbReference>
<keyword evidence="4 7" id="KW-0812">Transmembrane</keyword>
<evidence type="ECO:0000256" key="1">
    <source>
        <dbReference type="ARBA" id="ARBA00007150"/>
    </source>
</evidence>
<dbReference type="GO" id="GO:0008961">
    <property type="term" value="F:phosphatidylglycerol-prolipoprotein diacylglyceryl transferase activity"/>
    <property type="evidence" value="ECO:0007669"/>
    <property type="project" value="UniProtKB-UniRule"/>
</dbReference>
<dbReference type="GO" id="GO:0005886">
    <property type="term" value="C:plasma membrane"/>
    <property type="evidence" value="ECO:0007669"/>
    <property type="project" value="UniProtKB-SubCell"/>
</dbReference>
<dbReference type="InterPro" id="IPR001640">
    <property type="entry name" value="Lgt"/>
</dbReference>
<feature type="transmembrane region" description="Helical" evidence="7">
    <location>
        <begin position="130"/>
        <end position="148"/>
    </location>
</feature>
<comment type="similarity">
    <text evidence="1 7">Belongs to the Lgt family.</text>
</comment>
<evidence type="ECO:0000313" key="9">
    <source>
        <dbReference type="Proteomes" id="UP000244912"/>
    </source>
</evidence>
<dbReference type="HAMAP" id="MF_01147">
    <property type="entry name" value="Lgt"/>
    <property type="match status" value="1"/>
</dbReference>
<evidence type="ECO:0000256" key="6">
    <source>
        <dbReference type="ARBA" id="ARBA00023136"/>
    </source>
</evidence>
<dbReference type="EMBL" id="ONZF01000007">
    <property type="protein sequence ID" value="SPJ25076.1"/>
    <property type="molecule type" value="Genomic_DNA"/>
</dbReference>
<feature type="transmembrane region" description="Helical" evidence="7">
    <location>
        <begin position="248"/>
        <end position="265"/>
    </location>
</feature>
<keyword evidence="6 7" id="KW-0472">Membrane</keyword>